<name>A0A4Q9BCG2_9BACT</name>
<feature type="transmembrane region" description="Helical" evidence="4">
    <location>
        <begin position="63"/>
        <end position="84"/>
    </location>
</feature>
<dbReference type="EMBL" id="SEWY01000003">
    <property type="protein sequence ID" value="TBH73361.1"/>
    <property type="molecule type" value="Genomic_DNA"/>
</dbReference>
<feature type="transmembrane region" description="Helical" evidence="4">
    <location>
        <begin position="149"/>
        <end position="170"/>
    </location>
</feature>
<dbReference type="Proteomes" id="UP000293583">
    <property type="component" value="Unassembled WGS sequence"/>
</dbReference>
<dbReference type="PROSITE" id="PS01124">
    <property type="entry name" value="HTH_ARAC_FAMILY_2"/>
    <property type="match status" value="1"/>
</dbReference>
<keyword evidence="2" id="KW-0238">DNA-binding</keyword>
<feature type="transmembrane region" description="Helical" evidence="4">
    <location>
        <begin position="227"/>
        <end position="246"/>
    </location>
</feature>
<accession>A0A4Q9BCG2</accession>
<comment type="caution">
    <text evidence="6">The sequence shown here is derived from an EMBL/GenBank/DDBJ whole genome shotgun (WGS) entry which is preliminary data.</text>
</comment>
<keyword evidence="1" id="KW-0805">Transcription regulation</keyword>
<evidence type="ECO:0000259" key="5">
    <source>
        <dbReference type="PROSITE" id="PS01124"/>
    </source>
</evidence>
<keyword evidence="4" id="KW-0472">Membrane</keyword>
<keyword evidence="4" id="KW-0812">Transmembrane</keyword>
<dbReference type="AlphaFoldDB" id="A0A4Q9BCG2"/>
<protein>
    <submittedName>
        <fullName evidence="6">AraC family transcriptional regulator</fullName>
    </submittedName>
</protein>
<gene>
    <name evidence="6" type="ORF">EWU20_08295</name>
</gene>
<sequence>MIDLLDFSQASIICGLLTVYVLLIKKNALRSFSDYILAAFILSQIWAAILYLLIYTGKIVSVAFLYRTAAPITFLIPPLGYLYVRTVLYNEQKFKRIDMLHLIPFVFFIINYIPFYFSPNEYKLDIITKTIQARTFAIEKQLGIFPETVFYIFRPIQSIIYLLFQWILLFEYKKANPIKMIQDQIKLVIQWLRVFTFANALIILGYVITIPIYLLLKEKFDSKVVHIIPEIILGIGFFSICCYLLIYPQALNGLPFVKYKETQSSLIENETDKIPFIYDDYSNEIKLIENYFKQTKAYLQPNLSISKVAVEAKIPNRDLSYIINNYYEKRFNDYLNEMRLQHFLSKVNTQSLDNYTIEAIALESGFSSKTSFYRAFKRFYGCTPSEYLETLKTPL</sequence>
<dbReference type="Gene3D" id="1.10.10.60">
    <property type="entry name" value="Homeodomain-like"/>
    <property type="match status" value="1"/>
</dbReference>
<evidence type="ECO:0000313" key="6">
    <source>
        <dbReference type="EMBL" id="TBH73361.1"/>
    </source>
</evidence>
<dbReference type="InterPro" id="IPR018060">
    <property type="entry name" value="HTH_AraC"/>
</dbReference>
<feature type="domain" description="HTH araC/xylS-type" evidence="5">
    <location>
        <begin position="282"/>
        <end position="390"/>
    </location>
</feature>
<proteinExistence type="predicted"/>
<dbReference type="PANTHER" id="PTHR43280">
    <property type="entry name" value="ARAC-FAMILY TRANSCRIPTIONAL REGULATOR"/>
    <property type="match status" value="1"/>
</dbReference>
<feature type="transmembrane region" description="Helical" evidence="4">
    <location>
        <begin position="35"/>
        <end position="57"/>
    </location>
</feature>
<dbReference type="Pfam" id="PF12833">
    <property type="entry name" value="HTH_18"/>
    <property type="match status" value="1"/>
</dbReference>
<keyword evidence="4" id="KW-1133">Transmembrane helix</keyword>
<dbReference type="PRINTS" id="PR00032">
    <property type="entry name" value="HTHARAC"/>
</dbReference>
<dbReference type="InterPro" id="IPR009057">
    <property type="entry name" value="Homeodomain-like_sf"/>
</dbReference>
<dbReference type="SMART" id="SM00342">
    <property type="entry name" value="HTH_ARAC"/>
    <property type="match status" value="1"/>
</dbReference>
<dbReference type="SUPFAM" id="SSF46689">
    <property type="entry name" value="Homeodomain-like"/>
    <property type="match status" value="1"/>
</dbReference>
<dbReference type="PANTHER" id="PTHR43280:SF2">
    <property type="entry name" value="HTH-TYPE TRANSCRIPTIONAL REGULATOR EXSA"/>
    <property type="match status" value="1"/>
</dbReference>
<dbReference type="RefSeq" id="WP_130923450.1">
    <property type="nucleotide sequence ID" value="NZ_JAANOM010000003.1"/>
</dbReference>
<keyword evidence="7" id="KW-1185">Reference proteome</keyword>
<evidence type="ECO:0000256" key="4">
    <source>
        <dbReference type="SAM" id="Phobius"/>
    </source>
</evidence>
<evidence type="ECO:0000313" key="7">
    <source>
        <dbReference type="Proteomes" id="UP000293583"/>
    </source>
</evidence>
<evidence type="ECO:0000256" key="2">
    <source>
        <dbReference type="ARBA" id="ARBA00023125"/>
    </source>
</evidence>
<reference evidence="6 7" key="1">
    <citation type="submission" date="2019-02" db="EMBL/GenBank/DDBJ databases">
        <title>Genome of a new Bacteroidetes strain.</title>
        <authorList>
            <person name="Pitt A."/>
        </authorList>
    </citation>
    <scope>NUCLEOTIDE SEQUENCE [LARGE SCALE GENOMIC DNA]</scope>
    <source>
        <strain evidence="6 7">103A-SOEBACH</strain>
    </source>
</reference>
<dbReference type="GO" id="GO:0003700">
    <property type="term" value="F:DNA-binding transcription factor activity"/>
    <property type="evidence" value="ECO:0007669"/>
    <property type="project" value="InterPro"/>
</dbReference>
<organism evidence="6 7">
    <name type="scientific">Aquirufa antheringensis</name>
    <dbReference type="NCBI Taxonomy" id="2516559"/>
    <lineage>
        <taxon>Bacteria</taxon>
        <taxon>Pseudomonadati</taxon>
        <taxon>Bacteroidota</taxon>
        <taxon>Cytophagia</taxon>
        <taxon>Cytophagales</taxon>
        <taxon>Flectobacillaceae</taxon>
        <taxon>Aquirufa</taxon>
    </lineage>
</organism>
<feature type="transmembrane region" description="Helical" evidence="4">
    <location>
        <begin position="96"/>
        <end position="117"/>
    </location>
</feature>
<evidence type="ECO:0000256" key="3">
    <source>
        <dbReference type="ARBA" id="ARBA00023163"/>
    </source>
</evidence>
<dbReference type="OrthoDB" id="5492415at2"/>
<evidence type="ECO:0000256" key="1">
    <source>
        <dbReference type="ARBA" id="ARBA00023015"/>
    </source>
</evidence>
<feature type="transmembrane region" description="Helical" evidence="4">
    <location>
        <begin position="6"/>
        <end position="23"/>
    </location>
</feature>
<keyword evidence="3" id="KW-0804">Transcription</keyword>
<feature type="transmembrane region" description="Helical" evidence="4">
    <location>
        <begin position="191"/>
        <end position="215"/>
    </location>
</feature>
<dbReference type="InterPro" id="IPR020449">
    <property type="entry name" value="Tscrpt_reg_AraC-type_HTH"/>
</dbReference>
<dbReference type="GO" id="GO:0043565">
    <property type="term" value="F:sequence-specific DNA binding"/>
    <property type="evidence" value="ECO:0007669"/>
    <property type="project" value="InterPro"/>
</dbReference>